<dbReference type="PANTHER" id="PTHR30417">
    <property type="entry name" value="N-ACETYLMURAMOYL-L-ALANINE AMIDASE AMID"/>
    <property type="match status" value="1"/>
</dbReference>
<dbReference type="InterPro" id="IPR036366">
    <property type="entry name" value="PGBDSf"/>
</dbReference>
<dbReference type="FunFam" id="3.40.80.10:FF:000003">
    <property type="entry name" value="N-acetylmuramoyl-L-alanine amidase"/>
    <property type="match status" value="1"/>
</dbReference>
<feature type="compositionally biased region" description="Polar residues" evidence="7">
    <location>
        <begin position="358"/>
        <end position="372"/>
    </location>
</feature>
<evidence type="ECO:0000256" key="6">
    <source>
        <dbReference type="SAM" id="Coils"/>
    </source>
</evidence>
<evidence type="ECO:0000259" key="8">
    <source>
        <dbReference type="SMART" id="SM00644"/>
    </source>
</evidence>
<feature type="compositionally biased region" description="Basic and acidic residues" evidence="7">
    <location>
        <begin position="506"/>
        <end position="522"/>
    </location>
</feature>
<feature type="region of interest" description="Disordered" evidence="7">
    <location>
        <begin position="309"/>
        <end position="373"/>
    </location>
</feature>
<dbReference type="InterPro" id="IPR036365">
    <property type="entry name" value="PGBD-like_sf"/>
</dbReference>
<evidence type="ECO:0000256" key="3">
    <source>
        <dbReference type="ARBA" id="ARBA00011901"/>
    </source>
</evidence>
<dbReference type="InterPro" id="IPR002502">
    <property type="entry name" value="Amidase_domain"/>
</dbReference>
<evidence type="ECO:0000256" key="5">
    <source>
        <dbReference type="ARBA" id="ARBA00023316"/>
    </source>
</evidence>
<evidence type="ECO:0000313" key="10">
    <source>
        <dbReference type="Proteomes" id="UP000343317"/>
    </source>
</evidence>
<comment type="similarity">
    <text evidence="2">Belongs to the N-acetylmuramoyl-L-alanine amidase 2 family.</text>
</comment>
<dbReference type="GO" id="GO:0009254">
    <property type="term" value="P:peptidoglycan turnover"/>
    <property type="evidence" value="ECO:0007669"/>
    <property type="project" value="TreeGrafter"/>
</dbReference>
<sequence length="532" mass="58237">MMPISGGSAFSAQFAAVSATATTAPQGQQTGMVADVATVSSGASAPIAPIDYNSYRSTVSYNSRVRFLVMHYTAQNFRDSIQSLASEKSKVSAHYLVPDPTDPSYRDSGRTNVQVFNLVDESNRAWHAGNSAWADRTNLNDSSIGIEHVNLAASDSCSGDIHFPPYNPEQLEASRQLAQNILQRYPDITPTHVVGHSDIAVGRKSDPGPCFPWKAFHDSGIGAWYDEATKQKYVDLFNLQGLPSIGEVTQKFRVYGYDTSIAQGMPQAFSQLVRAFQLHFRPSNYDGNLDIDTAAALYALVEKYFPSPPGENGISRVNDGASSPEGVRSSQSPPIVGTGLPDSPSTDTLSTSRGGIGTQSTAEANHGESSSMVYAPRPTIDWTSFDPFTSPVSSEPLRPQPELVAQWMSTYRRDAADIESRADALRQQRPEFLRNYYHQRTTERDPIAAQELRQQAMDLAQEAYSLNQRMSSLRTALDRYPAGLERERDEAELSAQRMAQIASEGMRVHDSLRNPAEGRRIGDPQSPAPASN</sequence>
<dbReference type="GO" id="GO:0071555">
    <property type="term" value="P:cell wall organization"/>
    <property type="evidence" value="ECO:0007669"/>
    <property type="project" value="UniProtKB-KW"/>
</dbReference>
<accession>A0A5E4WHR2</accession>
<dbReference type="EMBL" id="CABPSM010000009">
    <property type="protein sequence ID" value="VVE23723.1"/>
    <property type="molecule type" value="Genomic_DNA"/>
</dbReference>
<dbReference type="GO" id="GO:0009253">
    <property type="term" value="P:peptidoglycan catabolic process"/>
    <property type="evidence" value="ECO:0007669"/>
    <property type="project" value="InterPro"/>
</dbReference>
<dbReference type="SUPFAM" id="SSF55846">
    <property type="entry name" value="N-acetylmuramoyl-L-alanine amidase-like"/>
    <property type="match status" value="1"/>
</dbReference>
<dbReference type="Gene3D" id="3.40.80.10">
    <property type="entry name" value="Peptidoglycan recognition protein-like"/>
    <property type="match status" value="1"/>
</dbReference>
<dbReference type="EC" id="3.5.1.28" evidence="3"/>
<proteinExistence type="inferred from homology"/>
<evidence type="ECO:0000256" key="1">
    <source>
        <dbReference type="ARBA" id="ARBA00001561"/>
    </source>
</evidence>
<dbReference type="SMART" id="SM00644">
    <property type="entry name" value="Ami_2"/>
    <property type="match status" value="1"/>
</dbReference>
<dbReference type="GO" id="GO:0019867">
    <property type="term" value="C:outer membrane"/>
    <property type="evidence" value="ECO:0007669"/>
    <property type="project" value="TreeGrafter"/>
</dbReference>
<feature type="domain" description="N-acetylmuramoyl-L-alanine amidase" evidence="8">
    <location>
        <begin position="54"/>
        <end position="208"/>
    </location>
</feature>
<keyword evidence="6" id="KW-0175">Coiled coil</keyword>
<dbReference type="InterPro" id="IPR036505">
    <property type="entry name" value="Amidase/PGRP_sf"/>
</dbReference>
<name>A0A5E4WHR2_9BURK</name>
<comment type="catalytic activity">
    <reaction evidence="1">
        <text>Hydrolyzes the link between N-acetylmuramoyl residues and L-amino acid residues in certain cell-wall glycopeptides.</text>
        <dbReference type="EC" id="3.5.1.28"/>
    </reaction>
</comment>
<dbReference type="GO" id="GO:0008745">
    <property type="term" value="F:N-acetylmuramoyl-L-alanine amidase activity"/>
    <property type="evidence" value="ECO:0007669"/>
    <property type="project" value="UniProtKB-EC"/>
</dbReference>
<feature type="coiled-coil region" evidence="6">
    <location>
        <begin position="408"/>
        <end position="469"/>
    </location>
</feature>
<dbReference type="SUPFAM" id="SSF47090">
    <property type="entry name" value="PGBD-like"/>
    <property type="match status" value="1"/>
</dbReference>
<reference evidence="9 10" key="1">
    <citation type="submission" date="2019-08" db="EMBL/GenBank/DDBJ databases">
        <authorList>
            <person name="Peeters C."/>
        </authorList>
    </citation>
    <scope>NUCLEOTIDE SEQUENCE [LARGE SCALE GENOMIC DNA]</scope>
    <source>
        <strain evidence="9 10">LMG 31112</strain>
    </source>
</reference>
<protein>
    <recommendedName>
        <fullName evidence="3">N-acetylmuramoyl-L-alanine amidase</fullName>
        <ecNumber evidence="3">3.5.1.28</ecNumber>
    </recommendedName>
</protein>
<feature type="compositionally biased region" description="Low complexity" evidence="7">
    <location>
        <begin position="340"/>
        <end position="352"/>
    </location>
</feature>
<dbReference type="AlphaFoldDB" id="A0A5E4WHR2"/>
<organism evidence="9 10">
    <name type="scientific">Pandoraea horticolens</name>
    <dbReference type="NCBI Taxonomy" id="2508298"/>
    <lineage>
        <taxon>Bacteria</taxon>
        <taxon>Pseudomonadati</taxon>
        <taxon>Pseudomonadota</taxon>
        <taxon>Betaproteobacteria</taxon>
        <taxon>Burkholderiales</taxon>
        <taxon>Burkholderiaceae</taxon>
        <taxon>Pandoraea</taxon>
    </lineage>
</organism>
<dbReference type="InterPro" id="IPR051206">
    <property type="entry name" value="NAMLAA_amidase_2"/>
</dbReference>
<dbReference type="PANTHER" id="PTHR30417:SF12">
    <property type="entry name" value="N-ACETYLMURAMOYL-L-ALANINE AMIDASE"/>
    <property type="match status" value="1"/>
</dbReference>
<dbReference type="Pfam" id="PF01510">
    <property type="entry name" value="Amidase_2"/>
    <property type="match status" value="1"/>
</dbReference>
<keyword evidence="5" id="KW-0961">Cell wall biogenesis/degradation</keyword>
<feature type="region of interest" description="Disordered" evidence="7">
    <location>
        <begin position="487"/>
        <end position="532"/>
    </location>
</feature>
<evidence type="ECO:0000313" key="9">
    <source>
        <dbReference type="EMBL" id="VVE23723.1"/>
    </source>
</evidence>
<dbReference type="CDD" id="cd06583">
    <property type="entry name" value="PGRP"/>
    <property type="match status" value="1"/>
</dbReference>
<dbReference type="Proteomes" id="UP000343317">
    <property type="component" value="Unassembled WGS sequence"/>
</dbReference>
<evidence type="ECO:0000256" key="7">
    <source>
        <dbReference type="SAM" id="MobiDB-lite"/>
    </source>
</evidence>
<dbReference type="Gene3D" id="1.10.101.10">
    <property type="entry name" value="PGBD-like superfamily/PGBD"/>
    <property type="match status" value="1"/>
</dbReference>
<gene>
    <name evidence="9" type="ORF">PHO31112_03267</name>
</gene>
<keyword evidence="4" id="KW-0378">Hydrolase</keyword>
<keyword evidence="10" id="KW-1185">Reference proteome</keyword>
<evidence type="ECO:0000256" key="2">
    <source>
        <dbReference type="ARBA" id="ARBA00007553"/>
    </source>
</evidence>
<evidence type="ECO:0000256" key="4">
    <source>
        <dbReference type="ARBA" id="ARBA00022801"/>
    </source>
</evidence>